<keyword evidence="5" id="KW-1185">Reference proteome</keyword>
<organism evidence="4 5">
    <name type="scientific">Suricata suricatta</name>
    <name type="common">Meerkat</name>
    <dbReference type="NCBI Taxonomy" id="37032"/>
    <lineage>
        <taxon>Eukaryota</taxon>
        <taxon>Metazoa</taxon>
        <taxon>Chordata</taxon>
        <taxon>Craniata</taxon>
        <taxon>Vertebrata</taxon>
        <taxon>Euteleostomi</taxon>
        <taxon>Mammalia</taxon>
        <taxon>Eutheria</taxon>
        <taxon>Laurasiatheria</taxon>
        <taxon>Carnivora</taxon>
        <taxon>Feliformia</taxon>
        <taxon>Herpestidae</taxon>
        <taxon>Suricata</taxon>
    </lineage>
</organism>
<evidence type="ECO:0000313" key="4">
    <source>
        <dbReference type="Ensembl" id="ENSSSUP00005008647.1"/>
    </source>
</evidence>
<evidence type="ECO:0000259" key="2">
    <source>
        <dbReference type="Pfam" id="PF19031"/>
    </source>
</evidence>
<dbReference type="GeneID" id="115277633"/>
<dbReference type="GO" id="GO:0005085">
    <property type="term" value="F:guanyl-nucleotide exchange factor activity"/>
    <property type="evidence" value="ECO:0007669"/>
    <property type="project" value="TreeGrafter"/>
</dbReference>
<dbReference type="CTD" id="89781"/>
<dbReference type="OMA" id="YACCSPV"/>
<dbReference type="GO" id="GO:1903232">
    <property type="term" value="P:melanosome assembly"/>
    <property type="evidence" value="ECO:0007669"/>
    <property type="project" value="TreeGrafter"/>
</dbReference>
<dbReference type="InterPro" id="IPR026091">
    <property type="entry name" value="HPS4"/>
</dbReference>
<dbReference type="InterPro" id="IPR043989">
    <property type="entry name" value="CCZ1/INTU/HSP4_longin_3"/>
</dbReference>
<dbReference type="GO" id="GO:0031267">
    <property type="term" value="F:small GTPase binding"/>
    <property type="evidence" value="ECO:0007669"/>
    <property type="project" value="TreeGrafter"/>
</dbReference>
<name>A0A673T5P5_SURSU</name>
<feature type="region of interest" description="Disordered" evidence="1">
    <location>
        <begin position="344"/>
        <end position="367"/>
    </location>
</feature>
<dbReference type="AlphaFoldDB" id="A0A673T5P5"/>
<accession>A0A673T5P5</accession>
<reference evidence="4 5" key="1">
    <citation type="submission" date="2019-05" db="EMBL/GenBank/DDBJ databases">
        <title>A Chromosome-scale Meerkat (S. suricatta) Genome Assembly.</title>
        <authorList>
            <person name="Dudchenko O."/>
            <person name="Lieberman Aiden E."/>
            <person name="Tung J."/>
            <person name="Barreiro L.B."/>
            <person name="Clutton-Brock T.H."/>
        </authorList>
    </citation>
    <scope>NUCLEOTIDE SEQUENCE [LARGE SCALE GENOMIC DNA]</scope>
</reference>
<reference evidence="4" key="2">
    <citation type="submission" date="2025-08" db="UniProtKB">
        <authorList>
            <consortium name="Ensembl"/>
        </authorList>
    </citation>
    <scope>IDENTIFICATION</scope>
</reference>
<feature type="compositionally biased region" description="Low complexity" evidence="1">
    <location>
        <begin position="425"/>
        <end position="445"/>
    </location>
</feature>
<dbReference type="Pfam" id="PF19031">
    <property type="entry name" value="Intu_longin_1"/>
    <property type="match status" value="1"/>
</dbReference>
<dbReference type="RefSeq" id="XP_029777781.1">
    <property type="nucleotide sequence ID" value="XM_029921921.1"/>
</dbReference>
<evidence type="ECO:0000256" key="1">
    <source>
        <dbReference type="SAM" id="MobiDB-lite"/>
    </source>
</evidence>
<dbReference type="Proteomes" id="UP000472268">
    <property type="component" value="Chromosome 14"/>
</dbReference>
<dbReference type="PANTHER" id="PTHR14407:SF9">
    <property type="entry name" value="BLOC-3 COMPLEX MEMBER HPS4"/>
    <property type="match status" value="1"/>
</dbReference>
<sequence>MATSTLTEPTPASWWSYFFLYDGSKVKEEGDPTRAGICYFYPPQTLLDQQELLCGQIAGVVRCVSDISGSAPTLIRLRKLKFAVEVDGEHLWVLGCAAELPDISCRHFLDQLIGVFHFYNGPVSLAYQSCSREHLHAMWDSFIAQILKNTSDLHKIFNSLWNLDRTKVEPLLLLKAALILQTCQRSPHVLAGCILYKGLIVSTQLLPSLTAKVLIRPAAPQDQRPPAGGGALQERGAALPPNIQLRPVFLTEEEAASLHEFPTEQAVSSAAPLAGPQECSGQRPPRHWSTSAVTENATGCLESAAWTLATTPEPSGPDAAGADGKGEKECLPVRALGHVKPVRQHSPALDRGPGVCHSPAREPRPPYWEEETDLSEIHIPEAQDAGWCPGSFTRPSTCAPDGGSPCPEDGVSGSCRLEPKPPGALPAGTGLGSLPSLSTLETLPGNGDLERHSRPPGHSNPAPTPWEDRLPRRTSRLQSWPRVDSRCSGATLPGGEQGVEQHAGVHHSRSAPASSDSAGSQDDSISADRGGPRPAPISREGLVPMTLYTHSVNGLVLSLLAEEELLGDDTAIQEVHHSSLASLNGLEVHLKETLPKDAAALPSRTYNFTHYDRVQHVLTMNLPQVAAAQDRRFLRAVGLMHSDFARLPALYEMTVRNASTAVYACCSPVQETYFQQLAAAARSSGFPSPQDGAFSLPGKAKQKLLKHGVNLL</sequence>
<feature type="domain" description="CCZ1/INTU/HPS4 third Longin" evidence="3">
    <location>
        <begin position="604"/>
        <end position="703"/>
    </location>
</feature>
<dbReference type="GO" id="GO:0016192">
    <property type="term" value="P:vesicle-mediated transport"/>
    <property type="evidence" value="ECO:0007669"/>
    <property type="project" value="InterPro"/>
</dbReference>
<dbReference type="GO" id="GO:0031085">
    <property type="term" value="C:BLOC-3 complex"/>
    <property type="evidence" value="ECO:0007669"/>
    <property type="project" value="TreeGrafter"/>
</dbReference>
<evidence type="ECO:0000313" key="5">
    <source>
        <dbReference type="Proteomes" id="UP000472268"/>
    </source>
</evidence>
<gene>
    <name evidence="4" type="primary">HPS4</name>
</gene>
<dbReference type="Ensembl" id="ENSSSUT00005009955.1">
    <property type="protein sequence ID" value="ENSSSUP00005008647.1"/>
    <property type="gene ID" value="ENSSSUG00005005622.1"/>
</dbReference>
<dbReference type="OrthoDB" id="16754at2759"/>
<dbReference type="GO" id="GO:0031410">
    <property type="term" value="C:cytoplasmic vesicle"/>
    <property type="evidence" value="ECO:0007669"/>
    <property type="project" value="TreeGrafter"/>
</dbReference>
<dbReference type="RefSeq" id="XP_029777784.1">
    <property type="nucleotide sequence ID" value="XM_029921924.1"/>
</dbReference>
<evidence type="ECO:0000259" key="3">
    <source>
        <dbReference type="Pfam" id="PF19033"/>
    </source>
</evidence>
<dbReference type="GO" id="GO:0006605">
    <property type="term" value="P:protein targeting"/>
    <property type="evidence" value="ECO:0007669"/>
    <property type="project" value="TreeGrafter"/>
</dbReference>
<feature type="compositionally biased region" description="Low complexity" evidence="1">
    <location>
        <begin position="510"/>
        <end position="528"/>
    </location>
</feature>
<protein>
    <submittedName>
        <fullName evidence="4">HPS4 biogenesis of lysosomal organelles complex 3 subunit 2</fullName>
    </submittedName>
</protein>
<dbReference type="InterPro" id="IPR043987">
    <property type="entry name" value="CCZ1/INTU/HSP4_longin_1"/>
</dbReference>
<dbReference type="GO" id="GO:0005765">
    <property type="term" value="C:lysosomal membrane"/>
    <property type="evidence" value="ECO:0007669"/>
    <property type="project" value="TreeGrafter"/>
</dbReference>
<dbReference type="RefSeq" id="XP_029777783.1">
    <property type="nucleotide sequence ID" value="XM_029921923.1"/>
</dbReference>
<feature type="region of interest" description="Disordered" evidence="1">
    <location>
        <begin position="397"/>
        <end position="538"/>
    </location>
</feature>
<proteinExistence type="predicted"/>
<feature type="domain" description="CCZ1/INTU/HSP4 first Longin" evidence="2">
    <location>
        <begin position="15"/>
        <end position="121"/>
    </location>
</feature>
<dbReference type="PANTHER" id="PTHR14407">
    <property type="entry name" value="HERMANSKY-PUDLAK SYNDROME 4 PROTEIN LIGHT-EAR PROTEIN-RELATED"/>
    <property type="match status" value="1"/>
</dbReference>
<dbReference type="RefSeq" id="XP_029777782.1">
    <property type="nucleotide sequence ID" value="XM_029921922.1"/>
</dbReference>
<reference evidence="4" key="3">
    <citation type="submission" date="2025-09" db="UniProtKB">
        <authorList>
            <consortium name="Ensembl"/>
        </authorList>
    </citation>
    <scope>IDENTIFICATION</scope>
</reference>
<dbReference type="Pfam" id="PF19033">
    <property type="entry name" value="Intu_longin_3"/>
    <property type="match status" value="1"/>
</dbReference>